<evidence type="ECO:0000313" key="5">
    <source>
        <dbReference type="Proteomes" id="UP000321525"/>
    </source>
</evidence>
<evidence type="ECO:0000256" key="1">
    <source>
        <dbReference type="ARBA" id="ARBA00007198"/>
    </source>
</evidence>
<dbReference type="InterPro" id="IPR006504">
    <property type="entry name" value="Tscrpt_reg_Spx/MgsR"/>
</dbReference>
<evidence type="ECO:0000313" key="6">
    <source>
        <dbReference type="Proteomes" id="UP000321917"/>
    </source>
</evidence>
<organism evidence="4 6">
    <name type="scientific">Colwellia hornerae</name>
    <dbReference type="NCBI Taxonomy" id="89402"/>
    <lineage>
        <taxon>Bacteria</taxon>
        <taxon>Pseudomonadati</taxon>
        <taxon>Pseudomonadota</taxon>
        <taxon>Gammaproteobacteria</taxon>
        <taxon>Alteromonadales</taxon>
        <taxon>Colwelliaceae</taxon>
        <taxon>Colwellia</taxon>
    </lineage>
</organism>
<keyword evidence="5" id="KW-1185">Reference proteome</keyword>
<dbReference type="Gene3D" id="3.40.30.10">
    <property type="entry name" value="Glutaredoxin"/>
    <property type="match status" value="1"/>
</dbReference>
<dbReference type="EMBL" id="VOLQ01000011">
    <property type="protein sequence ID" value="TWX68187.1"/>
    <property type="molecule type" value="Genomic_DNA"/>
</dbReference>
<dbReference type="OrthoDB" id="9803749at2"/>
<dbReference type="InterPro" id="IPR036249">
    <property type="entry name" value="Thioredoxin-like_sf"/>
</dbReference>
<dbReference type="PANTHER" id="PTHR30041:SF8">
    <property type="entry name" value="PROTEIN YFFB"/>
    <property type="match status" value="1"/>
</dbReference>
<gene>
    <name evidence="3" type="ORF">ESZ26_10615</name>
    <name evidence="4" type="ORF">ESZ27_07550</name>
</gene>
<dbReference type="InterPro" id="IPR006660">
    <property type="entry name" value="Arsenate_reductase-like"/>
</dbReference>
<dbReference type="Pfam" id="PF03960">
    <property type="entry name" value="ArsC"/>
    <property type="match status" value="1"/>
</dbReference>
<dbReference type="Proteomes" id="UP000321917">
    <property type="component" value="Unassembled WGS sequence"/>
</dbReference>
<dbReference type="RefSeq" id="WP_146799603.1">
    <property type="nucleotide sequence ID" value="NZ_VOLP01000013.1"/>
</dbReference>
<dbReference type="CDD" id="cd03035">
    <property type="entry name" value="ArsC_Yffb"/>
    <property type="match status" value="1"/>
</dbReference>
<evidence type="ECO:0000256" key="2">
    <source>
        <dbReference type="PROSITE-ProRule" id="PRU01282"/>
    </source>
</evidence>
<dbReference type="AlphaFoldDB" id="A0A5C6QHT5"/>
<dbReference type="PANTHER" id="PTHR30041">
    <property type="entry name" value="ARSENATE REDUCTASE"/>
    <property type="match status" value="1"/>
</dbReference>
<dbReference type="Proteomes" id="UP000321525">
    <property type="component" value="Unassembled WGS sequence"/>
</dbReference>
<evidence type="ECO:0000313" key="3">
    <source>
        <dbReference type="EMBL" id="TWX59160.1"/>
    </source>
</evidence>
<name>A0A5C6QHT5_9GAMM</name>
<comment type="caution">
    <text evidence="4">The sequence shown here is derived from an EMBL/GenBank/DDBJ whole genome shotgun (WGS) entry which is preliminary data.</text>
</comment>
<evidence type="ECO:0000313" key="4">
    <source>
        <dbReference type="EMBL" id="TWX68187.1"/>
    </source>
</evidence>
<dbReference type="NCBIfam" id="TIGR01617">
    <property type="entry name" value="arsC_related"/>
    <property type="match status" value="1"/>
</dbReference>
<accession>A0A5C6QHT5</accession>
<protein>
    <submittedName>
        <fullName evidence="4">Arsenate reductase</fullName>
    </submittedName>
</protein>
<sequence>MTTIYGINNCDTVKKATKWLDKQGIEYTFYDFKKQPLTPELLNEFVSNSSWEVLLNKRSTTFRNLPEALKNNLTDDVIFQAVLAQPTLLKRPLVAHDNSFQVGFKEPLYQALFLS</sequence>
<comment type="similarity">
    <text evidence="1 2">Belongs to the ArsC family.</text>
</comment>
<dbReference type="SUPFAM" id="SSF52833">
    <property type="entry name" value="Thioredoxin-like"/>
    <property type="match status" value="1"/>
</dbReference>
<proteinExistence type="inferred from homology"/>
<dbReference type="EMBL" id="VOLR01000013">
    <property type="protein sequence ID" value="TWX59160.1"/>
    <property type="molecule type" value="Genomic_DNA"/>
</dbReference>
<dbReference type="PROSITE" id="PS51353">
    <property type="entry name" value="ARSC"/>
    <property type="match status" value="1"/>
</dbReference>
<reference evidence="4 6" key="1">
    <citation type="submission" date="2019-07" db="EMBL/GenBank/DDBJ databases">
        <title>Genomes of sea-ice associated Colwellia species.</title>
        <authorList>
            <person name="Bowman J.P."/>
        </authorList>
    </citation>
    <scope>NUCLEOTIDE SEQUENCE [LARGE SCALE GENOMIC DNA]</scope>
    <source>
        <strain evidence="3 5">ACAM 607</strain>
        <strain evidence="4 6">IC036</strain>
    </source>
</reference>